<evidence type="ECO:0000313" key="2">
    <source>
        <dbReference type="EMBL" id="KMT20792.1"/>
    </source>
</evidence>
<proteinExistence type="predicted"/>
<dbReference type="PATRIC" id="fig|1121307.3.peg.385"/>
<name>A0A0J8D4P7_CLOCY</name>
<reference evidence="2 3" key="1">
    <citation type="submission" date="2015-06" db="EMBL/GenBank/DDBJ databases">
        <title>Draft genome sequence of the purine-degrading Clostridium cylindrosporum HC-1 (DSM 605).</title>
        <authorList>
            <person name="Poehlein A."/>
            <person name="Schiel-Bengelsdorf B."/>
            <person name="Bengelsdorf F."/>
            <person name="Daniel R."/>
            <person name="Duerre P."/>
        </authorList>
    </citation>
    <scope>NUCLEOTIDE SEQUENCE [LARGE SCALE GENOMIC DNA]</scope>
    <source>
        <strain evidence="2 3">DSM 605</strain>
    </source>
</reference>
<keyword evidence="1" id="KW-0812">Transmembrane</keyword>
<sequence>MDTSLLIGVILGVAGILITIIYSAKRFNNKKVINLNKSNFNIIKDNNFGDQNERK</sequence>
<organism evidence="2 3">
    <name type="scientific">Clostridium cylindrosporum DSM 605</name>
    <dbReference type="NCBI Taxonomy" id="1121307"/>
    <lineage>
        <taxon>Bacteria</taxon>
        <taxon>Bacillati</taxon>
        <taxon>Bacillota</taxon>
        <taxon>Clostridia</taxon>
        <taxon>Eubacteriales</taxon>
        <taxon>Clostridiaceae</taxon>
        <taxon>Clostridium</taxon>
    </lineage>
</organism>
<gene>
    <name evidence="2" type="ORF">CLCY_1c00240</name>
</gene>
<dbReference type="RefSeq" id="WP_161797127.1">
    <property type="nucleotide sequence ID" value="NZ_LFVU01000028.1"/>
</dbReference>
<dbReference type="AlphaFoldDB" id="A0A0J8D4P7"/>
<evidence type="ECO:0000256" key="1">
    <source>
        <dbReference type="SAM" id="Phobius"/>
    </source>
</evidence>
<comment type="caution">
    <text evidence="2">The sequence shown here is derived from an EMBL/GenBank/DDBJ whole genome shotgun (WGS) entry which is preliminary data.</text>
</comment>
<keyword evidence="1" id="KW-1133">Transmembrane helix</keyword>
<keyword evidence="3" id="KW-1185">Reference proteome</keyword>
<dbReference type="EMBL" id="LFVU01000028">
    <property type="protein sequence ID" value="KMT20792.1"/>
    <property type="molecule type" value="Genomic_DNA"/>
</dbReference>
<feature type="transmembrane region" description="Helical" evidence="1">
    <location>
        <begin position="6"/>
        <end position="24"/>
    </location>
</feature>
<evidence type="ECO:0000313" key="3">
    <source>
        <dbReference type="Proteomes" id="UP000036756"/>
    </source>
</evidence>
<keyword evidence="1" id="KW-0472">Membrane</keyword>
<protein>
    <submittedName>
        <fullName evidence="2">Uncharacterized protein</fullName>
    </submittedName>
</protein>
<accession>A0A0J8D4P7</accession>
<dbReference type="Proteomes" id="UP000036756">
    <property type="component" value="Unassembled WGS sequence"/>
</dbReference>